<sequence length="64" mass="7205">PLPATAPPHQPHDKLAPRPYKCPYPLCGRAFSRLEHQVSSRPLPSPLLCSSFSLLDTSYTHTHW</sequence>
<gene>
    <name evidence="1" type="ORF">SERLADRAFT_356745</name>
</gene>
<name>F8P043_SERL9</name>
<accession>F8P043</accession>
<dbReference type="RefSeq" id="XP_007319872.1">
    <property type="nucleotide sequence ID" value="XM_007319810.1"/>
</dbReference>
<dbReference type="HOGENOM" id="CLU_2874069_0_0_1"/>
<feature type="non-terminal residue" evidence="1">
    <location>
        <position position="1"/>
    </location>
</feature>
<organism>
    <name type="scientific">Serpula lacrymans var. lacrymans (strain S7.9)</name>
    <name type="common">Dry rot fungus</name>
    <dbReference type="NCBI Taxonomy" id="578457"/>
    <lineage>
        <taxon>Eukaryota</taxon>
        <taxon>Fungi</taxon>
        <taxon>Dikarya</taxon>
        <taxon>Basidiomycota</taxon>
        <taxon>Agaricomycotina</taxon>
        <taxon>Agaricomycetes</taxon>
        <taxon>Agaricomycetidae</taxon>
        <taxon>Boletales</taxon>
        <taxon>Coniophorineae</taxon>
        <taxon>Serpulaceae</taxon>
        <taxon>Serpula</taxon>
    </lineage>
</organism>
<proteinExistence type="predicted"/>
<protein>
    <recommendedName>
        <fullName evidence="2">C2H2-type domain-containing protein</fullName>
    </recommendedName>
</protein>
<dbReference type="OrthoDB" id="654211at2759"/>
<dbReference type="EMBL" id="GL945435">
    <property type="protein sequence ID" value="EGO24110.1"/>
    <property type="molecule type" value="Genomic_DNA"/>
</dbReference>
<evidence type="ECO:0000313" key="1">
    <source>
        <dbReference type="EMBL" id="EGO24110.1"/>
    </source>
</evidence>
<evidence type="ECO:0008006" key="2">
    <source>
        <dbReference type="Google" id="ProtNLM"/>
    </source>
</evidence>
<dbReference type="GeneID" id="18809540"/>
<dbReference type="Gene3D" id="3.30.160.60">
    <property type="entry name" value="Classic Zinc Finger"/>
    <property type="match status" value="1"/>
</dbReference>
<dbReference type="KEGG" id="sla:SERLADRAFT_356745"/>
<dbReference type="Proteomes" id="UP000008064">
    <property type="component" value="Unassembled WGS sequence"/>
</dbReference>
<reference evidence="1" key="1">
    <citation type="submission" date="2011-04" db="EMBL/GenBank/DDBJ databases">
        <title>Evolution of plant cell wall degrading machinery underlies the functional diversity of forest fungi.</title>
        <authorList>
            <consortium name="US DOE Joint Genome Institute (JGI-PGF)"/>
            <person name="Eastwood D.C."/>
            <person name="Floudas D."/>
            <person name="Binder M."/>
            <person name="Majcherczyk A."/>
            <person name="Schneider P."/>
            <person name="Aerts A."/>
            <person name="Asiegbu F.O."/>
            <person name="Baker S.E."/>
            <person name="Barry K."/>
            <person name="Bendiksby M."/>
            <person name="Blumentritt M."/>
            <person name="Coutinho P.M."/>
            <person name="Cullen D."/>
            <person name="Cullen D."/>
            <person name="Gathman A."/>
            <person name="Goodell B."/>
            <person name="Henrissat B."/>
            <person name="Ihrmark K."/>
            <person name="Kauserud H."/>
            <person name="Kohler A."/>
            <person name="LaButti K."/>
            <person name="Lapidus A."/>
            <person name="Lavin J.L."/>
            <person name="Lee Y.-H."/>
            <person name="Lindquist E."/>
            <person name="Lilly W."/>
            <person name="Lucas S."/>
            <person name="Morin E."/>
            <person name="Murat C."/>
            <person name="Oguiza J.A."/>
            <person name="Park J."/>
            <person name="Pisabarro A.G."/>
            <person name="Riley R."/>
            <person name="Rosling A."/>
            <person name="Salamov A."/>
            <person name="Schmidt O."/>
            <person name="Schmutz J."/>
            <person name="Skrede I."/>
            <person name="Stenlid J."/>
            <person name="Wiebenga A."/>
            <person name="Xie X."/>
            <person name="Kues U."/>
            <person name="Hibbett D.S."/>
            <person name="Hoffmeister D."/>
            <person name="Hogberg N."/>
            <person name="Martin F."/>
            <person name="Grigoriev I.V."/>
            <person name="Watkinson S.C."/>
        </authorList>
    </citation>
    <scope>NUCLEOTIDE SEQUENCE</scope>
    <source>
        <strain evidence="1">S7.9</strain>
    </source>
</reference>
<dbReference type="AlphaFoldDB" id="F8P043"/>